<evidence type="ECO:0000313" key="1">
    <source>
        <dbReference type="EMBL" id="MBK1727011.1"/>
    </source>
</evidence>
<feature type="non-terminal residue" evidence="1">
    <location>
        <position position="1"/>
    </location>
</feature>
<evidence type="ECO:0000313" key="2">
    <source>
        <dbReference type="Proteomes" id="UP000738126"/>
    </source>
</evidence>
<dbReference type="RefSeq" id="WP_200259419.1">
    <property type="nucleotide sequence ID" value="NZ_NRSH01000088.1"/>
</dbReference>
<keyword evidence="2" id="KW-1185">Reference proteome</keyword>
<gene>
    <name evidence="1" type="ORF">CKO13_08240</name>
</gene>
<dbReference type="Proteomes" id="UP000738126">
    <property type="component" value="Unassembled WGS sequence"/>
</dbReference>
<organism evidence="1 2">
    <name type="scientific">Halorhodospira neutriphila</name>
    <dbReference type="NCBI Taxonomy" id="168379"/>
    <lineage>
        <taxon>Bacteria</taxon>
        <taxon>Pseudomonadati</taxon>
        <taxon>Pseudomonadota</taxon>
        <taxon>Gammaproteobacteria</taxon>
        <taxon>Chromatiales</taxon>
        <taxon>Ectothiorhodospiraceae</taxon>
        <taxon>Halorhodospira</taxon>
    </lineage>
</organism>
<dbReference type="EMBL" id="NRSH01000088">
    <property type="protein sequence ID" value="MBK1727011.1"/>
    <property type="molecule type" value="Genomic_DNA"/>
</dbReference>
<protein>
    <submittedName>
        <fullName evidence="1">Uncharacterized protein</fullName>
    </submittedName>
</protein>
<accession>A0ABS1E5J3</accession>
<comment type="caution">
    <text evidence="1">The sequence shown here is derived from an EMBL/GenBank/DDBJ whole genome shotgun (WGS) entry which is preliminary data.</text>
</comment>
<sequence>GEEGCSAALRAGADYATADTGALTLGWEGSAPHVVSEYERRGRVYHRHRGWRPWLSATPSQ</sequence>
<reference evidence="1 2" key="1">
    <citation type="journal article" date="2020" name="Microorganisms">
        <title>Osmotic Adaptation and Compatible Solute Biosynthesis of Phototrophic Bacteria as Revealed from Genome Analyses.</title>
        <authorList>
            <person name="Imhoff J.F."/>
            <person name="Rahn T."/>
            <person name="Kunzel S."/>
            <person name="Keller A."/>
            <person name="Neulinger S.C."/>
        </authorList>
    </citation>
    <scope>NUCLEOTIDE SEQUENCE [LARGE SCALE GENOMIC DNA]</scope>
    <source>
        <strain evidence="1 2">DSM 15116</strain>
    </source>
</reference>
<proteinExistence type="predicted"/>
<name>A0ABS1E5J3_9GAMM</name>